<keyword evidence="2" id="KW-0217">Developmental protein</keyword>
<keyword evidence="4 7" id="KW-0238">DNA-binding</keyword>
<dbReference type="OMA" id="GNDSHAG"/>
<dbReference type="GO" id="GO:0009653">
    <property type="term" value="P:anatomical structure morphogenesis"/>
    <property type="evidence" value="ECO:0007669"/>
    <property type="project" value="UniProtKB-ARBA"/>
</dbReference>
<keyword evidence="5" id="KW-0804">Transcription</keyword>
<evidence type="ECO:0000313" key="11">
    <source>
        <dbReference type="Proteomes" id="UP000233120"/>
    </source>
</evidence>
<evidence type="ECO:0000256" key="2">
    <source>
        <dbReference type="ARBA" id="ARBA00022473"/>
    </source>
</evidence>
<dbReference type="Bgee" id="ENSMNEG00000012296">
    <property type="expression patterns" value="Expressed in skeletal muscle tissue and 1 other cell type or tissue"/>
</dbReference>
<dbReference type="FunFam" id="2.60.40.820:FF:000006">
    <property type="entry name" value="T-box transcription factor"/>
    <property type="match status" value="1"/>
</dbReference>
<reference evidence="10" key="2">
    <citation type="submission" date="2025-09" db="UniProtKB">
        <authorList>
            <consortium name="Ensembl"/>
        </authorList>
    </citation>
    <scope>IDENTIFICATION</scope>
</reference>
<evidence type="ECO:0000256" key="4">
    <source>
        <dbReference type="ARBA" id="ARBA00023125"/>
    </source>
</evidence>
<dbReference type="GO" id="GO:0045893">
    <property type="term" value="P:positive regulation of DNA-templated transcription"/>
    <property type="evidence" value="ECO:0007669"/>
    <property type="project" value="InterPro"/>
</dbReference>
<dbReference type="InterPro" id="IPR046360">
    <property type="entry name" value="T-box_DNA-bd"/>
</dbReference>
<protein>
    <submittedName>
        <fullName evidence="10">T-box transcription factor 1</fullName>
    </submittedName>
</protein>
<dbReference type="Gene3D" id="2.60.40.820">
    <property type="entry name" value="Transcription factor, T-box"/>
    <property type="match status" value="1"/>
</dbReference>
<dbReference type="Ensembl" id="ENSMNET00000013479.1">
    <property type="protein sequence ID" value="ENSMNEP00000002653.1"/>
    <property type="gene ID" value="ENSMNEG00000012296.1"/>
</dbReference>
<dbReference type="Proteomes" id="UP000233120">
    <property type="component" value="Unassembled WGS sequence"/>
</dbReference>
<evidence type="ECO:0000256" key="8">
    <source>
        <dbReference type="SAM" id="MobiDB-lite"/>
    </source>
</evidence>
<dbReference type="SMART" id="SM00425">
    <property type="entry name" value="TBOX"/>
    <property type="match status" value="1"/>
</dbReference>
<keyword evidence="11" id="KW-1185">Reference proteome</keyword>
<reference evidence="10" key="1">
    <citation type="submission" date="2025-08" db="UniProtKB">
        <authorList>
            <consortium name="Ensembl"/>
        </authorList>
    </citation>
    <scope>IDENTIFICATION</scope>
</reference>
<evidence type="ECO:0000259" key="9">
    <source>
        <dbReference type="PROSITE" id="PS50252"/>
    </source>
</evidence>
<dbReference type="CDD" id="cd20187">
    <property type="entry name" value="T-box_TBX1_10-like"/>
    <property type="match status" value="1"/>
</dbReference>
<evidence type="ECO:0000256" key="5">
    <source>
        <dbReference type="ARBA" id="ARBA00023163"/>
    </source>
</evidence>
<sequence length="426" mass="46379">MHFSTVTRDMEGEPLGRVYTGPPARSPTVAPPPPGAPARRPPHAYPFAPAAGAATSAAAEPEGPGASCAAAAKAPVKKNAKVAGVSVQLEMKALWDEFNQLGTEMIVTKAGRRMFPTFQVKLFGMDPMADYMLLMDFVPVDDKRYRYAFHSSSWLVAGKADPATPGRVHYHPDSPAKGAQWMKQIVSFDKLKLTNNLLDDNGHIILNSMHRYQPRFHVVYVDPRKDSEKYAEENFKTFVFEETRFTAVTAYQNHRITQLKIASNPFAKGFRDCDPEDWPRNHRPGALPLMSAFARSRNPVASPTQPSGAEKGRAGARREFERDAGGPAVLGDPAPLRNCWPGANPLPGAPEAGQSPAPRLRLEGRRIGTAAHHPYKYPAAPAGAYPLPGLRSHGYHPHAHPRLPAPPLLPPPRGCHMYSSAGAAPP</sequence>
<evidence type="ECO:0000256" key="1">
    <source>
        <dbReference type="ARBA" id="ARBA00004123"/>
    </source>
</evidence>
<dbReference type="InterPro" id="IPR001699">
    <property type="entry name" value="TF_T-box"/>
</dbReference>
<dbReference type="PANTHER" id="PTHR11267">
    <property type="entry name" value="T-BOX PROTEIN-RELATED"/>
    <property type="match status" value="1"/>
</dbReference>
<accession>A0A2K6AU34</accession>
<evidence type="ECO:0000313" key="10">
    <source>
        <dbReference type="Ensembl" id="ENSMNEP00000002653.1"/>
    </source>
</evidence>
<dbReference type="GO" id="GO:0000785">
    <property type="term" value="C:chromatin"/>
    <property type="evidence" value="ECO:0007669"/>
    <property type="project" value="TreeGrafter"/>
</dbReference>
<dbReference type="Pfam" id="PF00907">
    <property type="entry name" value="T-box"/>
    <property type="match status" value="1"/>
</dbReference>
<dbReference type="GO" id="GO:0005634">
    <property type="term" value="C:nucleus"/>
    <property type="evidence" value="ECO:0007669"/>
    <property type="project" value="UniProtKB-SubCell"/>
</dbReference>
<keyword evidence="6 7" id="KW-0539">Nucleus</keyword>
<name>A0A2K6AU34_MACNE</name>
<dbReference type="InterPro" id="IPR008967">
    <property type="entry name" value="p53-like_TF_DNA-bd_sf"/>
</dbReference>
<dbReference type="InterPro" id="IPR036960">
    <property type="entry name" value="T-box_sf"/>
</dbReference>
<organism evidence="10 11">
    <name type="scientific">Macaca nemestrina</name>
    <name type="common">Pig-tailed macaque</name>
    <dbReference type="NCBI Taxonomy" id="9545"/>
    <lineage>
        <taxon>Eukaryota</taxon>
        <taxon>Metazoa</taxon>
        <taxon>Chordata</taxon>
        <taxon>Craniata</taxon>
        <taxon>Vertebrata</taxon>
        <taxon>Euteleostomi</taxon>
        <taxon>Mammalia</taxon>
        <taxon>Eutheria</taxon>
        <taxon>Euarchontoglires</taxon>
        <taxon>Primates</taxon>
        <taxon>Haplorrhini</taxon>
        <taxon>Catarrhini</taxon>
        <taxon>Cercopithecidae</taxon>
        <taxon>Cercopithecinae</taxon>
        <taxon>Macaca</taxon>
    </lineage>
</organism>
<comment type="caution">
    <text evidence="7">Lacks conserved residue(s) required for the propagation of feature annotation.</text>
</comment>
<comment type="subcellular location">
    <subcellularLocation>
        <location evidence="1 7">Nucleus</location>
    </subcellularLocation>
</comment>
<dbReference type="SUPFAM" id="SSF49417">
    <property type="entry name" value="p53-like transcription factors"/>
    <property type="match status" value="1"/>
</dbReference>
<dbReference type="InterPro" id="IPR018186">
    <property type="entry name" value="TF_T-box_CS"/>
</dbReference>
<dbReference type="AlphaFoldDB" id="A0A2K6AU34"/>
<evidence type="ECO:0000256" key="6">
    <source>
        <dbReference type="ARBA" id="ARBA00023242"/>
    </source>
</evidence>
<dbReference type="STRING" id="9545.ENSMNEP00000002653"/>
<evidence type="ECO:0000256" key="7">
    <source>
        <dbReference type="PROSITE-ProRule" id="PRU00201"/>
    </source>
</evidence>
<dbReference type="PROSITE" id="PS50252">
    <property type="entry name" value="TBOX_3"/>
    <property type="match status" value="1"/>
</dbReference>
<proteinExistence type="predicted"/>
<feature type="region of interest" description="Disordered" evidence="8">
    <location>
        <begin position="1"/>
        <end position="47"/>
    </location>
</feature>
<evidence type="ECO:0000256" key="3">
    <source>
        <dbReference type="ARBA" id="ARBA00023015"/>
    </source>
</evidence>
<dbReference type="GeneTree" id="ENSGT00940000154816"/>
<dbReference type="PANTHER" id="PTHR11267:SF104">
    <property type="entry name" value="T-BOX TRANSCRIPTION FACTOR TBX1"/>
    <property type="match status" value="1"/>
</dbReference>
<dbReference type="GO" id="GO:0001708">
    <property type="term" value="P:cell fate specification"/>
    <property type="evidence" value="ECO:0007669"/>
    <property type="project" value="TreeGrafter"/>
</dbReference>
<feature type="domain" description="T-box" evidence="9">
    <location>
        <begin position="89"/>
        <end position="272"/>
    </location>
</feature>
<feature type="region of interest" description="Disordered" evidence="8">
    <location>
        <begin position="297"/>
        <end position="334"/>
    </location>
</feature>
<dbReference type="PRINTS" id="PR00937">
    <property type="entry name" value="TBOX"/>
</dbReference>
<dbReference type="GO" id="GO:0000981">
    <property type="term" value="F:DNA-binding transcription factor activity, RNA polymerase II-specific"/>
    <property type="evidence" value="ECO:0007669"/>
    <property type="project" value="TreeGrafter"/>
</dbReference>
<feature type="compositionally biased region" description="Basic and acidic residues" evidence="8">
    <location>
        <begin position="310"/>
        <end position="324"/>
    </location>
</feature>
<dbReference type="PROSITE" id="PS01264">
    <property type="entry name" value="TBOX_2"/>
    <property type="match status" value="1"/>
</dbReference>
<gene>
    <name evidence="10" type="primary">TBX1</name>
</gene>
<keyword evidence="3" id="KW-0805">Transcription regulation</keyword>
<dbReference type="GO" id="GO:0000978">
    <property type="term" value="F:RNA polymerase II cis-regulatory region sequence-specific DNA binding"/>
    <property type="evidence" value="ECO:0007669"/>
    <property type="project" value="InterPro"/>
</dbReference>
<dbReference type="PROSITE" id="PS01283">
    <property type="entry name" value="TBOX_1"/>
    <property type="match status" value="1"/>
</dbReference>